<name>A0A6A6BJH0_9PEZI</name>
<dbReference type="RefSeq" id="XP_033399974.1">
    <property type="nucleotide sequence ID" value="XM_033535592.1"/>
</dbReference>
<proteinExistence type="predicted"/>
<keyword evidence="2" id="KW-1185">Reference proteome</keyword>
<protein>
    <submittedName>
        <fullName evidence="1">Uncharacterized protein</fullName>
    </submittedName>
</protein>
<gene>
    <name evidence="1" type="ORF">K452DRAFT_155644</name>
</gene>
<reference evidence="1" key="1">
    <citation type="journal article" date="2020" name="Stud. Mycol.">
        <title>101 Dothideomycetes genomes: a test case for predicting lifestyles and emergence of pathogens.</title>
        <authorList>
            <person name="Haridas S."/>
            <person name="Albert R."/>
            <person name="Binder M."/>
            <person name="Bloem J."/>
            <person name="Labutti K."/>
            <person name="Salamov A."/>
            <person name="Andreopoulos B."/>
            <person name="Baker S."/>
            <person name="Barry K."/>
            <person name="Bills G."/>
            <person name="Bluhm B."/>
            <person name="Cannon C."/>
            <person name="Castanera R."/>
            <person name="Culley D."/>
            <person name="Daum C."/>
            <person name="Ezra D."/>
            <person name="Gonzalez J."/>
            <person name="Henrissat B."/>
            <person name="Kuo A."/>
            <person name="Liang C."/>
            <person name="Lipzen A."/>
            <person name="Lutzoni F."/>
            <person name="Magnuson J."/>
            <person name="Mondo S."/>
            <person name="Nolan M."/>
            <person name="Ohm R."/>
            <person name="Pangilinan J."/>
            <person name="Park H.-J."/>
            <person name="Ramirez L."/>
            <person name="Alfaro M."/>
            <person name="Sun H."/>
            <person name="Tritt A."/>
            <person name="Yoshinaga Y."/>
            <person name="Zwiers L.-H."/>
            <person name="Turgeon B."/>
            <person name="Goodwin S."/>
            <person name="Spatafora J."/>
            <person name="Crous P."/>
            <person name="Grigoriev I."/>
        </authorList>
    </citation>
    <scope>NUCLEOTIDE SEQUENCE</scope>
    <source>
        <strain evidence="1">CBS 121167</strain>
    </source>
</reference>
<dbReference type="Proteomes" id="UP000799438">
    <property type="component" value="Unassembled WGS sequence"/>
</dbReference>
<accession>A0A6A6BJH0</accession>
<evidence type="ECO:0000313" key="1">
    <source>
        <dbReference type="EMBL" id="KAF2144262.1"/>
    </source>
</evidence>
<dbReference type="AlphaFoldDB" id="A0A6A6BJH0"/>
<dbReference type="GeneID" id="54293086"/>
<evidence type="ECO:0000313" key="2">
    <source>
        <dbReference type="Proteomes" id="UP000799438"/>
    </source>
</evidence>
<dbReference type="EMBL" id="ML995480">
    <property type="protein sequence ID" value="KAF2144262.1"/>
    <property type="molecule type" value="Genomic_DNA"/>
</dbReference>
<organism evidence="1 2">
    <name type="scientific">Aplosporella prunicola CBS 121167</name>
    <dbReference type="NCBI Taxonomy" id="1176127"/>
    <lineage>
        <taxon>Eukaryota</taxon>
        <taxon>Fungi</taxon>
        <taxon>Dikarya</taxon>
        <taxon>Ascomycota</taxon>
        <taxon>Pezizomycotina</taxon>
        <taxon>Dothideomycetes</taxon>
        <taxon>Dothideomycetes incertae sedis</taxon>
        <taxon>Botryosphaeriales</taxon>
        <taxon>Aplosporellaceae</taxon>
        <taxon>Aplosporella</taxon>
    </lineage>
</organism>
<sequence>MPCPARLTIEQQVSKANRWSTWISTLMYVSLAEQHCHTLSLSLTDSLLTTQYPDSRSLEHAMQRWRLAMGDSRAPSPLSFSFGLARCCGLSCPYLLTGYVLTTVCGAIKSRSHATPTAMASYKLQVASTSCVIAGKLPSSPHTHTNRAGKGKMCTRIPRTYIRRTDKRAAPWPLLGLGSCTSCSCSCCVRAFWLVSQ</sequence>